<gene>
    <name evidence="1" type="ORF">CAGA_01040</name>
</gene>
<dbReference type="EMBL" id="SRMQ01000001">
    <property type="protein sequence ID" value="TGJ77711.1"/>
    <property type="molecule type" value="Genomic_DNA"/>
</dbReference>
<sequence length="77" mass="8690">MQKIHINANSLLERVREIQKDGMGLIELCIIAEQTDGKYTNPAFLHFTGISTKGEYKDYESIDELPLAQHLNVSMPA</sequence>
<evidence type="ECO:0000313" key="2">
    <source>
        <dbReference type="Proteomes" id="UP000297714"/>
    </source>
</evidence>
<keyword evidence="2" id="KW-1185">Reference proteome</keyword>
<proteinExistence type="predicted"/>
<dbReference type="RefSeq" id="WP_135656631.1">
    <property type="nucleotide sequence ID" value="NZ_JAJUFJ010000010.1"/>
</dbReference>
<comment type="caution">
    <text evidence="1">The sequence shown here is derived from an EMBL/GenBank/DDBJ whole genome shotgun (WGS) entry which is preliminary data.</text>
</comment>
<protein>
    <submittedName>
        <fullName evidence="1">Uncharacterized protein</fullName>
    </submittedName>
</protein>
<dbReference type="AlphaFoldDB" id="A0A4Z0YET9"/>
<dbReference type="OrthoDB" id="1915810at2"/>
<evidence type="ECO:0000313" key="1">
    <source>
        <dbReference type="EMBL" id="TGJ77711.1"/>
    </source>
</evidence>
<dbReference type="Proteomes" id="UP000297714">
    <property type="component" value="Unassembled WGS sequence"/>
</dbReference>
<reference evidence="1 2" key="1">
    <citation type="submission" date="2019-04" db="EMBL/GenBank/DDBJ databases">
        <authorList>
            <person name="Poehlein A."/>
            <person name="Bengelsdorf F.R."/>
            <person name="Duerre P."/>
            <person name="Daniel R."/>
        </authorList>
    </citation>
    <scope>NUCLEOTIDE SEQUENCE [LARGE SCALE GENOMIC DNA]</scope>
    <source>
        <strain evidence="1 2">BS-1</strain>
    </source>
</reference>
<accession>A0A4Z0YET9</accession>
<organism evidence="1 2">
    <name type="scientific">Caproiciproducens galactitolivorans</name>
    <dbReference type="NCBI Taxonomy" id="642589"/>
    <lineage>
        <taxon>Bacteria</taxon>
        <taxon>Bacillati</taxon>
        <taxon>Bacillota</taxon>
        <taxon>Clostridia</taxon>
        <taxon>Eubacteriales</taxon>
        <taxon>Acutalibacteraceae</taxon>
        <taxon>Caproiciproducens</taxon>
    </lineage>
</organism>
<name>A0A4Z0YET9_9FIRM</name>